<feature type="compositionally biased region" description="Low complexity" evidence="1">
    <location>
        <begin position="341"/>
        <end position="356"/>
    </location>
</feature>
<protein>
    <submittedName>
        <fullName evidence="3">Signal peptidase I W</fullName>
        <ecNumber evidence="3">3.4.21.89</ecNumber>
    </submittedName>
</protein>
<sequence length="540" mass="54923">MSETNRHQAQFGEHSAKRNMVREVALTVGALAGLFCVTVAALALLFGVTPLVFRSGSMAPAIDTGALAISKETPATAVSVGDIVNVTNAAGSRITHRVVEIGAVGTDSAQLYLQGDANAERDAEAYIVSEVGRVVASVPKLGYAVSWLSGPVAVFVGGVLVGVLLMVAWSPRGIVKKREAADLHDPNSSGGRHIKAPLTVLLAIAAVGTVGLSAAHTPTTLAQLGDTSTAASGEFRTVLQRPASFSCTNTVAGLTGARLSWPNVNTAYSYRLDFTPAVDGVTNPVILNPSTATTRTYQPAATLLMVGNRTFTLRAFLGDFVSPSAGTWTINFTTALLTSCVSSTPAPTSSTSGVSARSAPQAIAPESTAPAPTESSLVPAPTAEPTTSSPTTTSPGELESSTTTPSISTPSTTTPSTTTDTPAAAPASLPTETTTTPPSPAVVSGPVVSPSGASTAQVVDIDGAPTLQIVDTAGVVQYSAPATSSEAYGYGVNWSAGDQLWLLGPNQLVRLDASGGSWSRTAVDPAVTDEVPAEILALLQ</sequence>
<feature type="transmembrane region" description="Helical" evidence="2">
    <location>
        <begin position="196"/>
        <end position="215"/>
    </location>
</feature>
<reference evidence="4" key="2">
    <citation type="submission" date="2016-04" db="EMBL/GenBank/DDBJ databases">
        <title>Complete Genome and Plasmid Sequences for Rhodococcus fascians D188 and Draft Sequences for Rhodococcus spp. Isolates PBTS 1 and PBTS 2.</title>
        <authorList>
            <person name="Stamer R."/>
            <person name="Vereecke D."/>
            <person name="Zhang Y."/>
            <person name="Schilkey F."/>
            <person name="Devitt N."/>
            <person name="Randall J."/>
        </authorList>
    </citation>
    <scope>NUCLEOTIDE SEQUENCE [LARGE SCALE GENOMIC DNA]</scope>
    <source>
        <strain evidence="4">PBTS2</strain>
    </source>
</reference>
<evidence type="ECO:0000313" key="3">
    <source>
        <dbReference type="EMBL" id="AMY22088.1"/>
    </source>
</evidence>
<evidence type="ECO:0000313" key="4">
    <source>
        <dbReference type="Proteomes" id="UP000076038"/>
    </source>
</evidence>
<keyword evidence="2" id="KW-0472">Membrane</keyword>
<name>A0A143QH47_RHOFA</name>
<evidence type="ECO:0000256" key="2">
    <source>
        <dbReference type="SAM" id="Phobius"/>
    </source>
</evidence>
<evidence type="ECO:0000256" key="1">
    <source>
        <dbReference type="SAM" id="MobiDB-lite"/>
    </source>
</evidence>
<keyword evidence="2" id="KW-0812">Transmembrane</keyword>
<proteinExistence type="predicted"/>
<dbReference type="EMBL" id="CP015220">
    <property type="protein sequence ID" value="AMY22088.1"/>
    <property type="molecule type" value="Genomic_DNA"/>
</dbReference>
<keyword evidence="2" id="KW-1133">Transmembrane helix</keyword>
<feature type="region of interest" description="Disordered" evidence="1">
    <location>
        <begin position="341"/>
        <end position="452"/>
    </location>
</feature>
<dbReference type="AlphaFoldDB" id="A0A143QH47"/>
<gene>
    <name evidence="3" type="primary">sipW_1</name>
    <name evidence="3" type="ORF">A3Q41_00770</name>
</gene>
<keyword evidence="4" id="KW-1185">Reference proteome</keyword>
<dbReference type="PATRIC" id="fig|1653479.3.peg.788"/>
<accession>A0A143QH47</accession>
<reference evidence="3 4" key="1">
    <citation type="journal article" date="2016" name="Genome Announc.">
        <title>Complete Genome and Plasmid Sequences for Rhodococcus fascians D188 and Draft Sequences for Rhodococcus Isolates PBTS 1 and PBTS 2.</title>
        <authorList>
            <person name="Stamler R.A."/>
            <person name="Vereecke D."/>
            <person name="Zhang Y."/>
            <person name="Schilkey F."/>
            <person name="Devitt N."/>
            <person name="Randall J.J."/>
        </authorList>
    </citation>
    <scope>NUCLEOTIDE SEQUENCE [LARGE SCALE GENOMIC DNA]</scope>
    <source>
        <strain evidence="3 4">PBTS2</strain>
    </source>
</reference>
<feature type="compositionally biased region" description="Low complexity" evidence="1">
    <location>
        <begin position="379"/>
        <end position="452"/>
    </location>
</feature>
<dbReference type="EC" id="3.4.21.89" evidence="3"/>
<dbReference type="GO" id="GO:0009003">
    <property type="term" value="F:signal peptidase activity"/>
    <property type="evidence" value="ECO:0007669"/>
    <property type="project" value="UniProtKB-EC"/>
</dbReference>
<feature type="transmembrane region" description="Helical" evidence="2">
    <location>
        <begin position="24"/>
        <end position="48"/>
    </location>
</feature>
<dbReference type="CDD" id="cd06462">
    <property type="entry name" value="Peptidase_S24_S26"/>
    <property type="match status" value="1"/>
</dbReference>
<dbReference type="Proteomes" id="UP000076038">
    <property type="component" value="Chromosome"/>
</dbReference>
<dbReference type="KEGG" id="rhs:A3Q41_00770"/>
<keyword evidence="3" id="KW-0378">Hydrolase</keyword>
<feature type="transmembrane region" description="Helical" evidence="2">
    <location>
        <begin position="147"/>
        <end position="169"/>
    </location>
</feature>
<organism evidence="3 4">
    <name type="scientific">Rhodococcoides fascians</name>
    <name type="common">Rhodococcus fascians</name>
    <dbReference type="NCBI Taxonomy" id="1828"/>
    <lineage>
        <taxon>Bacteria</taxon>
        <taxon>Bacillati</taxon>
        <taxon>Actinomycetota</taxon>
        <taxon>Actinomycetes</taxon>
        <taxon>Mycobacteriales</taxon>
        <taxon>Nocardiaceae</taxon>
        <taxon>Rhodococcoides</taxon>
    </lineage>
</organism>